<keyword evidence="4" id="KW-1185">Reference proteome</keyword>
<dbReference type="Gene3D" id="2.60.120.200">
    <property type="match status" value="1"/>
</dbReference>
<dbReference type="CDD" id="cd08023">
    <property type="entry name" value="GH16_laminarinase_like"/>
    <property type="match status" value="1"/>
</dbReference>
<accession>A0A4S2GW10</accession>
<comment type="similarity">
    <text evidence="1">Belongs to the glycosyl hydrolase 16 family.</text>
</comment>
<evidence type="ECO:0000313" key="4">
    <source>
        <dbReference type="Proteomes" id="UP000308054"/>
    </source>
</evidence>
<dbReference type="PROSITE" id="PS51762">
    <property type="entry name" value="GH16_2"/>
    <property type="match status" value="1"/>
</dbReference>
<organism evidence="3 4">
    <name type="scientific">Marinicauda algicola</name>
    <dbReference type="NCBI Taxonomy" id="2029849"/>
    <lineage>
        <taxon>Bacteria</taxon>
        <taxon>Pseudomonadati</taxon>
        <taxon>Pseudomonadota</taxon>
        <taxon>Alphaproteobacteria</taxon>
        <taxon>Maricaulales</taxon>
        <taxon>Maricaulaceae</taxon>
        <taxon>Marinicauda</taxon>
    </lineage>
</organism>
<evidence type="ECO:0000259" key="2">
    <source>
        <dbReference type="PROSITE" id="PS51762"/>
    </source>
</evidence>
<proteinExistence type="inferred from homology"/>
<evidence type="ECO:0000256" key="1">
    <source>
        <dbReference type="ARBA" id="ARBA00006865"/>
    </source>
</evidence>
<dbReference type="AlphaFoldDB" id="A0A4S2GW10"/>
<dbReference type="PANTHER" id="PTHR10963">
    <property type="entry name" value="GLYCOSYL HYDROLASE-RELATED"/>
    <property type="match status" value="1"/>
</dbReference>
<name>A0A4S2GW10_9PROT</name>
<feature type="domain" description="GH16" evidence="2">
    <location>
        <begin position="31"/>
        <end position="318"/>
    </location>
</feature>
<dbReference type="Proteomes" id="UP000308054">
    <property type="component" value="Unassembled WGS sequence"/>
</dbReference>
<keyword evidence="3" id="KW-0378">Hydrolase</keyword>
<dbReference type="Pfam" id="PF00722">
    <property type="entry name" value="Glyco_hydro_16"/>
    <property type="match status" value="1"/>
</dbReference>
<dbReference type="InterPro" id="IPR013320">
    <property type="entry name" value="ConA-like_dom_sf"/>
</dbReference>
<sequence>MSRKGLITVIAAAALPIACSPQGHTRVPGAADPAAGPAPEPWRLVWSDEFDAGAIDPEKWDFDVNCWGGGNNERQCYTDRPENVRVEDGALLIIARRERVSGPALPVPMREPGVPVEMRSMEYSSARIVTRGRASWRYGRIEVRARLPRGQGVWPAIWMLPEDRRYGGWAASGEIDIMEAVNLGTPCPECESGVEDQVLGTLHYGAEWPDNAYSGRHTTLPDQARGTHTFALDWSSEAIVWRVDGEIFACQTPGDWFTTAPAAQGRPAAPFDQPFHLVMNVAIGGGLPERENLGGVSEEGFPKTMQVDFVRVYEWAGEAEMPVPAEGCGPEYRGDSSTTGG</sequence>
<reference evidence="3 4" key="1">
    <citation type="journal article" date="2017" name="Int. J. Syst. Evol. Microbiol.">
        <title>Marinicauda algicola sp. nov., isolated from a marine red alga Rhodosorus marinus.</title>
        <authorList>
            <person name="Jeong S.E."/>
            <person name="Jeon S.H."/>
            <person name="Chun B.H."/>
            <person name="Kim D.W."/>
            <person name="Jeon C.O."/>
        </authorList>
    </citation>
    <scope>NUCLEOTIDE SEQUENCE [LARGE SCALE GENOMIC DNA]</scope>
    <source>
        <strain evidence="3 4">JCM 31718</strain>
    </source>
</reference>
<dbReference type="EMBL" id="SRXW01000007">
    <property type="protein sequence ID" value="TGY87277.1"/>
    <property type="molecule type" value="Genomic_DNA"/>
</dbReference>
<protein>
    <submittedName>
        <fullName evidence="3">Glycoside hydrolase family 16 protein</fullName>
    </submittedName>
</protein>
<dbReference type="InterPro" id="IPR050546">
    <property type="entry name" value="Glycosyl_Hydrlase_16"/>
</dbReference>
<dbReference type="GO" id="GO:0004553">
    <property type="term" value="F:hydrolase activity, hydrolyzing O-glycosyl compounds"/>
    <property type="evidence" value="ECO:0007669"/>
    <property type="project" value="InterPro"/>
</dbReference>
<dbReference type="OrthoDB" id="9809583at2"/>
<dbReference type="SUPFAM" id="SSF49899">
    <property type="entry name" value="Concanavalin A-like lectins/glucanases"/>
    <property type="match status" value="1"/>
</dbReference>
<dbReference type="InterPro" id="IPR000757">
    <property type="entry name" value="Beta-glucanase-like"/>
</dbReference>
<dbReference type="PANTHER" id="PTHR10963:SF55">
    <property type="entry name" value="GLYCOSIDE HYDROLASE FAMILY 16 PROTEIN"/>
    <property type="match status" value="1"/>
</dbReference>
<evidence type="ECO:0000313" key="3">
    <source>
        <dbReference type="EMBL" id="TGY87277.1"/>
    </source>
</evidence>
<gene>
    <name evidence="3" type="ORF">E5163_16325</name>
</gene>
<dbReference type="GO" id="GO:0005975">
    <property type="term" value="P:carbohydrate metabolic process"/>
    <property type="evidence" value="ECO:0007669"/>
    <property type="project" value="InterPro"/>
</dbReference>
<comment type="caution">
    <text evidence="3">The sequence shown here is derived from an EMBL/GenBank/DDBJ whole genome shotgun (WGS) entry which is preliminary data.</text>
</comment>